<dbReference type="InterPro" id="IPR006086">
    <property type="entry name" value="XPG-I_dom"/>
</dbReference>
<dbReference type="SMART" id="SM00485">
    <property type="entry name" value="XPGN"/>
    <property type="match status" value="1"/>
</dbReference>
<comment type="caution">
    <text evidence="5">The sequence shown here is derived from an EMBL/GenBank/DDBJ whole genome shotgun (WGS) entry which is preliminary data.</text>
</comment>
<sequence>MGVSGLWKILEPTARKMSFKQLNIQEGLTENGGSTMVVGVDACLWLTQCQKVFHKPNHAQMGRNPELRILFYKLAALNQVGVIAVFVFDGPNRPSVKRNKRVKVNPHWLVEEFREMIELFGFHSYTAPGEAEAELAYLNRRQHIGAVLTDDGDTVVFGAQQVIRTLNVKDKDEVTLYKLQSFESNPTGGLTLGGLLLIVLLNGGDYDTIGLAGCGINIARGLACCGFGDSLLAARQNMARAELEEFLIGWRTQLRKELATNSKGRLPSKQKMLSERFPDTFPSLRVLDLYVFPATSWSEEFLPPATDNWVVKLPSLPELALYCRNKFGWSSLDINGKFKKLMFAGLFMRRLTLPFNHGQQLHSHVVLGRFQEEYPPLSAFLIIQGKYSGAEANKLDTYKVKVLTGGLSQWILSRLGPPSAAGSVSATASYWMPTRLMEHYFPVMVAKFNGVPAAVRSLSCTRLLQYSEQQARYCSPTAASCRSHRPWGR</sequence>
<accession>A0AAD6XT44</accession>
<dbReference type="Gene3D" id="3.40.50.1010">
    <property type="entry name" value="5'-nuclease"/>
    <property type="match status" value="2"/>
</dbReference>
<evidence type="ECO:0000256" key="1">
    <source>
        <dbReference type="ARBA" id="ARBA00022722"/>
    </source>
</evidence>
<dbReference type="PANTHER" id="PTHR11081:SF75">
    <property type="entry name" value="ENDONUCLEASE, PUTATIVE (AFU_ORTHOLOGUE AFUA_3G13260)-RELATED"/>
    <property type="match status" value="1"/>
</dbReference>
<reference evidence="5" key="1">
    <citation type="submission" date="2023-03" db="EMBL/GenBank/DDBJ databases">
        <title>Massive genome expansion in bonnet fungi (Mycena s.s.) driven by repeated elements and novel gene families across ecological guilds.</title>
        <authorList>
            <consortium name="Lawrence Berkeley National Laboratory"/>
            <person name="Harder C.B."/>
            <person name="Miyauchi S."/>
            <person name="Viragh M."/>
            <person name="Kuo A."/>
            <person name="Thoen E."/>
            <person name="Andreopoulos B."/>
            <person name="Lu D."/>
            <person name="Skrede I."/>
            <person name="Drula E."/>
            <person name="Henrissat B."/>
            <person name="Morin E."/>
            <person name="Kohler A."/>
            <person name="Barry K."/>
            <person name="LaButti K."/>
            <person name="Morin E."/>
            <person name="Salamov A."/>
            <person name="Lipzen A."/>
            <person name="Mereny Z."/>
            <person name="Hegedus B."/>
            <person name="Baldrian P."/>
            <person name="Stursova M."/>
            <person name="Weitz H."/>
            <person name="Taylor A."/>
            <person name="Grigoriev I.V."/>
            <person name="Nagy L.G."/>
            <person name="Martin F."/>
            <person name="Kauserud H."/>
        </authorList>
    </citation>
    <scope>NUCLEOTIDE SEQUENCE</scope>
    <source>
        <strain evidence="5">CBHHK173m</strain>
    </source>
</reference>
<evidence type="ECO:0000256" key="2">
    <source>
        <dbReference type="ARBA" id="ARBA00022801"/>
    </source>
</evidence>
<organism evidence="5 6">
    <name type="scientific">Mycena belliarum</name>
    <dbReference type="NCBI Taxonomy" id="1033014"/>
    <lineage>
        <taxon>Eukaryota</taxon>
        <taxon>Fungi</taxon>
        <taxon>Dikarya</taxon>
        <taxon>Basidiomycota</taxon>
        <taxon>Agaricomycotina</taxon>
        <taxon>Agaricomycetes</taxon>
        <taxon>Agaricomycetidae</taxon>
        <taxon>Agaricales</taxon>
        <taxon>Marasmiineae</taxon>
        <taxon>Mycenaceae</taxon>
        <taxon>Mycena</taxon>
    </lineage>
</organism>
<dbReference type="Proteomes" id="UP001222325">
    <property type="component" value="Unassembled WGS sequence"/>
</dbReference>
<feature type="domain" description="XPG N-terminal" evidence="4">
    <location>
        <begin position="1"/>
        <end position="105"/>
    </location>
</feature>
<dbReference type="GO" id="GO:0006281">
    <property type="term" value="P:DNA repair"/>
    <property type="evidence" value="ECO:0007669"/>
    <property type="project" value="UniProtKB-ARBA"/>
</dbReference>
<name>A0AAD6XT44_9AGAR</name>
<evidence type="ECO:0000313" key="5">
    <source>
        <dbReference type="EMBL" id="KAJ7097830.1"/>
    </source>
</evidence>
<proteinExistence type="predicted"/>
<dbReference type="EMBL" id="JARJCN010000009">
    <property type="protein sequence ID" value="KAJ7097830.1"/>
    <property type="molecule type" value="Genomic_DNA"/>
</dbReference>
<keyword evidence="2" id="KW-0378">Hydrolase</keyword>
<dbReference type="InterPro" id="IPR006084">
    <property type="entry name" value="XPG/Rad2"/>
</dbReference>
<dbReference type="InterPro" id="IPR029060">
    <property type="entry name" value="PIN-like_dom_sf"/>
</dbReference>
<evidence type="ECO:0000313" key="6">
    <source>
        <dbReference type="Proteomes" id="UP001222325"/>
    </source>
</evidence>
<dbReference type="Pfam" id="PF00752">
    <property type="entry name" value="XPG_N"/>
    <property type="match status" value="1"/>
</dbReference>
<dbReference type="SUPFAM" id="SSF47807">
    <property type="entry name" value="5' to 3' exonuclease, C-terminal subdomain"/>
    <property type="match status" value="1"/>
</dbReference>
<dbReference type="InterPro" id="IPR036279">
    <property type="entry name" value="5-3_exonuclease_C_sf"/>
</dbReference>
<protein>
    <submittedName>
        <fullName evidence="5">PIN domain-like protein</fullName>
    </submittedName>
</protein>
<keyword evidence="6" id="KW-1185">Reference proteome</keyword>
<dbReference type="Pfam" id="PF00867">
    <property type="entry name" value="XPG_I"/>
    <property type="match status" value="1"/>
</dbReference>
<dbReference type="AlphaFoldDB" id="A0AAD6XT44"/>
<keyword evidence="1" id="KW-0540">Nuclease</keyword>
<dbReference type="SUPFAM" id="SSF88723">
    <property type="entry name" value="PIN domain-like"/>
    <property type="match status" value="1"/>
</dbReference>
<evidence type="ECO:0000259" key="3">
    <source>
        <dbReference type="SMART" id="SM00484"/>
    </source>
</evidence>
<dbReference type="SMART" id="SM00484">
    <property type="entry name" value="XPGI"/>
    <property type="match status" value="1"/>
</dbReference>
<dbReference type="GO" id="GO:0017108">
    <property type="term" value="F:5'-flap endonuclease activity"/>
    <property type="evidence" value="ECO:0007669"/>
    <property type="project" value="TreeGrafter"/>
</dbReference>
<dbReference type="PRINTS" id="PR00853">
    <property type="entry name" value="XPGRADSUPER"/>
</dbReference>
<dbReference type="PANTHER" id="PTHR11081">
    <property type="entry name" value="FLAP ENDONUCLEASE FAMILY MEMBER"/>
    <property type="match status" value="1"/>
</dbReference>
<gene>
    <name evidence="5" type="ORF">B0H15DRAFT_623351</name>
</gene>
<dbReference type="CDD" id="cd09870">
    <property type="entry name" value="PIN_YEN1"/>
    <property type="match status" value="1"/>
</dbReference>
<dbReference type="InterPro" id="IPR006085">
    <property type="entry name" value="XPG_DNA_repair_N"/>
</dbReference>
<feature type="domain" description="XPG-I" evidence="3">
    <location>
        <begin position="118"/>
        <end position="188"/>
    </location>
</feature>
<evidence type="ECO:0000259" key="4">
    <source>
        <dbReference type="SMART" id="SM00485"/>
    </source>
</evidence>